<dbReference type="EMBL" id="BMGR01000008">
    <property type="protein sequence ID" value="GGG09223.1"/>
    <property type="molecule type" value="Genomic_DNA"/>
</dbReference>
<dbReference type="AlphaFoldDB" id="A0A917D3Z7"/>
<reference evidence="3" key="2">
    <citation type="submission" date="2020-09" db="EMBL/GenBank/DDBJ databases">
        <authorList>
            <person name="Sun Q."/>
            <person name="Zhou Y."/>
        </authorList>
    </citation>
    <scope>NUCLEOTIDE SEQUENCE</scope>
    <source>
        <strain evidence="3">CGMCC 1.12987</strain>
    </source>
</reference>
<accession>A0A917D3Z7</accession>
<evidence type="ECO:0000313" key="3">
    <source>
        <dbReference type="EMBL" id="GGG09223.1"/>
    </source>
</evidence>
<keyword evidence="4" id="KW-1185">Reference proteome</keyword>
<feature type="transmembrane region" description="Helical" evidence="2">
    <location>
        <begin position="76"/>
        <end position="94"/>
    </location>
</feature>
<proteinExistence type="predicted"/>
<feature type="region of interest" description="Disordered" evidence="1">
    <location>
        <begin position="1"/>
        <end position="24"/>
    </location>
</feature>
<evidence type="ECO:0000313" key="4">
    <source>
        <dbReference type="Proteomes" id="UP000644756"/>
    </source>
</evidence>
<dbReference type="InterPro" id="IPR035238">
    <property type="entry name" value="DUF5345"/>
</dbReference>
<feature type="transmembrane region" description="Helical" evidence="2">
    <location>
        <begin position="100"/>
        <end position="121"/>
    </location>
</feature>
<reference evidence="3" key="1">
    <citation type="journal article" date="2014" name="Int. J. Syst. Evol. Microbiol.">
        <title>Complete genome sequence of Corynebacterium casei LMG S-19264T (=DSM 44701T), isolated from a smear-ripened cheese.</title>
        <authorList>
            <consortium name="US DOE Joint Genome Institute (JGI-PGF)"/>
            <person name="Walter F."/>
            <person name="Albersmeier A."/>
            <person name="Kalinowski J."/>
            <person name="Ruckert C."/>
        </authorList>
    </citation>
    <scope>NUCLEOTIDE SEQUENCE</scope>
    <source>
        <strain evidence="3">CGMCC 1.12987</strain>
    </source>
</reference>
<name>A0A917D3Z7_9BACL</name>
<gene>
    <name evidence="3" type="ORF">GCM10010916_27600</name>
</gene>
<keyword evidence="2" id="KW-0472">Membrane</keyword>
<evidence type="ECO:0000256" key="2">
    <source>
        <dbReference type="SAM" id="Phobius"/>
    </source>
</evidence>
<sequence>MTNKLRRLLNPSETSERAQHETEEQAKAQTEFDELFGKHLTAMDDRHSPVVPEAKMFLGMVEEQQKSLKKKLWRDLTLLWLIGCFAASGIVLLLVNDIRWFAGVQIATLAGSLIFLARISIRRVKQKWMN</sequence>
<evidence type="ECO:0000256" key="1">
    <source>
        <dbReference type="SAM" id="MobiDB-lite"/>
    </source>
</evidence>
<dbReference type="Proteomes" id="UP000644756">
    <property type="component" value="Unassembled WGS sequence"/>
</dbReference>
<dbReference type="Pfam" id="PF17280">
    <property type="entry name" value="DUF5345"/>
    <property type="match status" value="1"/>
</dbReference>
<feature type="compositionally biased region" description="Basic and acidic residues" evidence="1">
    <location>
        <begin position="14"/>
        <end position="24"/>
    </location>
</feature>
<protein>
    <submittedName>
        <fullName evidence="3">Uncharacterized protein</fullName>
    </submittedName>
</protein>
<dbReference type="RefSeq" id="WP_188531629.1">
    <property type="nucleotide sequence ID" value="NZ_BMGR01000008.1"/>
</dbReference>
<keyword evidence="2" id="KW-1133">Transmembrane helix</keyword>
<organism evidence="3 4">
    <name type="scientific">Paenibacillus abyssi</name>
    <dbReference type="NCBI Taxonomy" id="1340531"/>
    <lineage>
        <taxon>Bacteria</taxon>
        <taxon>Bacillati</taxon>
        <taxon>Bacillota</taxon>
        <taxon>Bacilli</taxon>
        <taxon>Bacillales</taxon>
        <taxon>Paenibacillaceae</taxon>
        <taxon>Paenibacillus</taxon>
    </lineage>
</organism>
<comment type="caution">
    <text evidence="3">The sequence shown here is derived from an EMBL/GenBank/DDBJ whole genome shotgun (WGS) entry which is preliminary data.</text>
</comment>
<keyword evidence="2" id="KW-0812">Transmembrane</keyword>